<dbReference type="Pfam" id="PF03473">
    <property type="entry name" value="MOSC"/>
    <property type="match status" value="1"/>
</dbReference>
<dbReference type="GO" id="GO:0030151">
    <property type="term" value="F:molybdenum ion binding"/>
    <property type="evidence" value="ECO:0007669"/>
    <property type="project" value="InterPro"/>
</dbReference>
<dbReference type="InterPro" id="IPR011037">
    <property type="entry name" value="Pyrv_Knase-like_insert_dom_sf"/>
</dbReference>
<evidence type="ECO:0000259" key="1">
    <source>
        <dbReference type="PROSITE" id="PS51340"/>
    </source>
</evidence>
<dbReference type="RefSeq" id="WP_006168704.1">
    <property type="nucleotide sequence ID" value="NZ_AOIN01000086.1"/>
</dbReference>
<dbReference type="PROSITE" id="PS51340">
    <property type="entry name" value="MOSC"/>
    <property type="match status" value="1"/>
</dbReference>
<dbReference type="InterPro" id="IPR005303">
    <property type="entry name" value="MOCOS_middle"/>
</dbReference>
<comment type="caution">
    <text evidence="2">The sequence shown here is derived from an EMBL/GenBank/DDBJ whole genome shotgun (WGS) entry which is preliminary data.</text>
</comment>
<protein>
    <submittedName>
        <fullName evidence="2">MOSC domain containing protein</fullName>
    </submittedName>
</protein>
<evidence type="ECO:0000313" key="3">
    <source>
        <dbReference type="Proteomes" id="UP000011693"/>
    </source>
</evidence>
<sequence length="264" mass="29608">MVAMTDKPQIERLQVFPFKSLDGTSLNHVEIQPGESLSYDREFALFDRNGEIWNAKRDNRLHKISADYDIEGEKIALDAPSAEPATFDFSDELKAIETWFEEVLDGPVKIRRDGEQGFPDRPELGPSVVSTATIETVTSWFNDLTVEGTRRRLRTNIEVSGVPAFWEDRFVGDDAPAFEVGGLRFEGAIPCGRCVVPSRDPDTGEALPEFRKRFIQKRRESFPSWADEDAFEHKFALTTITSIPDASAGSQLRVGAPVTEQDPI</sequence>
<evidence type="ECO:0000313" key="2">
    <source>
        <dbReference type="EMBL" id="ELY96111.1"/>
    </source>
</evidence>
<dbReference type="Pfam" id="PF03476">
    <property type="entry name" value="MOSC_N"/>
    <property type="match status" value="1"/>
</dbReference>
<proteinExistence type="predicted"/>
<dbReference type="SUPFAM" id="SSF50800">
    <property type="entry name" value="PK beta-barrel domain-like"/>
    <property type="match status" value="1"/>
</dbReference>
<dbReference type="InterPro" id="IPR005302">
    <property type="entry name" value="MoCF_Sase_C"/>
</dbReference>
<keyword evidence="3" id="KW-1185">Reference proteome</keyword>
<dbReference type="Proteomes" id="UP000011693">
    <property type="component" value="Unassembled WGS sequence"/>
</dbReference>
<reference evidence="2 3" key="1">
    <citation type="journal article" date="2014" name="PLoS Genet.">
        <title>Phylogenetically driven sequencing of extremely halophilic archaea reveals strategies for static and dynamic osmo-response.</title>
        <authorList>
            <person name="Becker E.A."/>
            <person name="Seitzer P.M."/>
            <person name="Tritt A."/>
            <person name="Larsen D."/>
            <person name="Krusor M."/>
            <person name="Yao A.I."/>
            <person name="Wu D."/>
            <person name="Madern D."/>
            <person name="Eisen J.A."/>
            <person name="Darling A.E."/>
            <person name="Facciotti M.T."/>
        </authorList>
    </citation>
    <scope>NUCLEOTIDE SEQUENCE [LARGE SCALE GENOMIC DNA]</scope>
    <source>
        <strain evidence="2 3">JCM 10990</strain>
    </source>
</reference>
<dbReference type="SUPFAM" id="SSF141673">
    <property type="entry name" value="MOSC N-terminal domain-like"/>
    <property type="match status" value="1"/>
</dbReference>
<dbReference type="GO" id="GO:0030170">
    <property type="term" value="F:pyridoxal phosphate binding"/>
    <property type="evidence" value="ECO:0007669"/>
    <property type="project" value="InterPro"/>
</dbReference>
<organism evidence="2 3">
    <name type="scientific">Natrialba chahannaoensis JCM 10990</name>
    <dbReference type="NCBI Taxonomy" id="1227492"/>
    <lineage>
        <taxon>Archaea</taxon>
        <taxon>Methanobacteriati</taxon>
        <taxon>Methanobacteriota</taxon>
        <taxon>Stenosarchaea group</taxon>
        <taxon>Halobacteria</taxon>
        <taxon>Halobacteriales</taxon>
        <taxon>Natrialbaceae</taxon>
        <taxon>Natrialba</taxon>
    </lineage>
</organism>
<name>M0ACK1_9EURY</name>
<dbReference type="PATRIC" id="fig|1227492.4.peg.3198"/>
<gene>
    <name evidence="2" type="ORF">C482_16083</name>
</gene>
<dbReference type="EMBL" id="AOIN01000086">
    <property type="protein sequence ID" value="ELY96111.1"/>
    <property type="molecule type" value="Genomic_DNA"/>
</dbReference>
<dbReference type="AlphaFoldDB" id="M0ACK1"/>
<accession>M0ACK1</accession>
<dbReference type="GO" id="GO:0003824">
    <property type="term" value="F:catalytic activity"/>
    <property type="evidence" value="ECO:0007669"/>
    <property type="project" value="InterPro"/>
</dbReference>
<dbReference type="STRING" id="1227492.C482_16083"/>
<feature type="domain" description="MOSC" evidence="1">
    <location>
        <begin position="97"/>
        <end position="261"/>
    </location>
</feature>